<dbReference type="SUPFAM" id="SSF100950">
    <property type="entry name" value="NagB/RpiA/CoA transferase-like"/>
    <property type="match status" value="1"/>
</dbReference>
<comment type="pathway">
    <text evidence="1">Carbohydrate degradation; pentose phosphate pathway; D-ribose 5-phosphate from D-ribulose 5-phosphate (non-oxidative stage): step 1/1.</text>
</comment>
<evidence type="ECO:0000313" key="7">
    <source>
        <dbReference type="EMBL" id="GIX61881.1"/>
    </source>
</evidence>
<evidence type="ECO:0000313" key="8">
    <source>
        <dbReference type="Proteomes" id="UP001497744"/>
    </source>
</evidence>
<dbReference type="Proteomes" id="UP001497744">
    <property type="component" value="Unassembled WGS sequence"/>
</dbReference>
<dbReference type="InterPro" id="IPR004788">
    <property type="entry name" value="Ribose5P_isomerase_type_A"/>
</dbReference>
<dbReference type="RefSeq" id="XP_067713952.1">
    <property type="nucleotide sequence ID" value="XM_067857851.1"/>
</dbReference>
<accession>A0AAV4LPW7</accession>
<dbReference type="AlphaFoldDB" id="A0AAV4LPW7"/>
<dbReference type="EC" id="5.3.1.6" evidence="3"/>
<protein>
    <recommendedName>
        <fullName evidence="3">ribose-5-phosphate isomerase</fullName>
        <ecNumber evidence="3">5.3.1.6</ecNumber>
    </recommendedName>
    <alternativeName>
        <fullName evidence="5">Phosphoriboisomerase</fullName>
    </alternativeName>
</protein>
<evidence type="ECO:0000256" key="4">
    <source>
        <dbReference type="ARBA" id="ARBA00023235"/>
    </source>
</evidence>
<dbReference type="Gene3D" id="3.40.50.1360">
    <property type="match status" value="1"/>
</dbReference>
<evidence type="ECO:0000256" key="5">
    <source>
        <dbReference type="ARBA" id="ARBA00029734"/>
    </source>
</evidence>
<reference evidence="7 8" key="1">
    <citation type="submission" date="2021-06" db="EMBL/GenBank/DDBJ databases">
        <title>Genome sequence of Babesia caballi.</title>
        <authorList>
            <person name="Yamagishi J."/>
            <person name="Kidaka T."/>
            <person name="Ochi A."/>
        </authorList>
    </citation>
    <scope>NUCLEOTIDE SEQUENCE [LARGE SCALE GENOMIC DNA]</scope>
    <source>
        <strain evidence="7">USDA-D6B2</strain>
    </source>
</reference>
<feature type="coiled-coil region" evidence="6">
    <location>
        <begin position="249"/>
        <end position="324"/>
    </location>
</feature>
<dbReference type="Gene3D" id="3.30.70.260">
    <property type="match status" value="1"/>
</dbReference>
<organism evidence="7 8">
    <name type="scientific">Babesia caballi</name>
    <dbReference type="NCBI Taxonomy" id="5871"/>
    <lineage>
        <taxon>Eukaryota</taxon>
        <taxon>Sar</taxon>
        <taxon>Alveolata</taxon>
        <taxon>Apicomplexa</taxon>
        <taxon>Aconoidasida</taxon>
        <taxon>Piroplasmida</taxon>
        <taxon>Babesiidae</taxon>
        <taxon>Babesia</taxon>
    </lineage>
</organism>
<evidence type="ECO:0000256" key="2">
    <source>
        <dbReference type="ARBA" id="ARBA00008088"/>
    </source>
</evidence>
<dbReference type="InterPro" id="IPR037171">
    <property type="entry name" value="NagB/RpiA_transferase-like"/>
</dbReference>
<dbReference type="GO" id="GO:0004751">
    <property type="term" value="F:ribose-5-phosphate isomerase activity"/>
    <property type="evidence" value="ECO:0007669"/>
    <property type="project" value="UniProtKB-EC"/>
</dbReference>
<gene>
    <name evidence="7" type="ORF">BcabD6B2_13160</name>
</gene>
<dbReference type="GO" id="GO:0005829">
    <property type="term" value="C:cytosol"/>
    <property type="evidence" value="ECO:0007669"/>
    <property type="project" value="TreeGrafter"/>
</dbReference>
<comment type="caution">
    <text evidence="7">The sequence shown here is derived from an EMBL/GenBank/DDBJ whole genome shotgun (WGS) entry which is preliminary data.</text>
</comment>
<dbReference type="SUPFAM" id="SSF75445">
    <property type="entry name" value="D-ribose-5-phosphate isomerase (RpiA), lid domain"/>
    <property type="match status" value="1"/>
</dbReference>
<keyword evidence="6" id="KW-0175">Coiled coil</keyword>
<dbReference type="GeneID" id="94193364"/>
<dbReference type="Pfam" id="PF06026">
    <property type="entry name" value="Rib_5-P_isom_A"/>
    <property type="match status" value="1"/>
</dbReference>
<dbReference type="PANTHER" id="PTHR11934:SF0">
    <property type="entry name" value="RIBOSE-5-PHOSPHATE ISOMERASE"/>
    <property type="match status" value="1"/>
</dbReference>
<dbReference type="GO" id="GO:0006014">
    <property type="term" value="P:D-ribose metabolic process"/>
    <property type="evidence" value="ECO:0007669"/>
    <property type="project" value="TreeGrafter"/>
</dbReference>
<dbReference type="PANTHER" id="PTHR11934">
    <property type="entry name" value="RIBOSE-5-PHOSPHATE ISOMERASE"/>
    <property type="match status" value="1"/>
</dbReference>
<keyword evidence="4" id="KW-0413">Isomerase</keyword>
<sequence>MCELGIPSREADASMRVDIAIDGTDAYDANLNLIKGGGGALFREKLVELAAARFIIVADASKRAPGHLLEALRVPVEVVKFGSAATMRRVAERLAPSIRSWNERRNADGSLFETDNHNVIMDIEFAPTDLARLDAELLSAPSTPLPSAAYRSICRACATRSLRLGFCAGRRGSFVCAMEKPPQSGRGLPSFYGDWRVVDEHEFMSPTAAAVRTDSEYSQAVAAGDDSGVLRKELRELRSSLNSPQNDFAERLEEINRETSAQLDRARRKFQAIESTWKKHNFQRYLDAEQVAPGQLLSHVDQKLAQAVREVVEMKRDAETALMELTKSVESVDSLIGKTSRLKRSSSAFKQKAGVEKNSAPLTLKVQLLIAAMVSFAGYALVKYFGW</sequence>
<dbReference type="GO" id="GO:0009052">
    <property type="term" value="P:pentose-phosphate shunt, non-oxidative branch"/>
    <property type="evidence" value="ECO:0007669"/>
    <property type="project" value="InterPro"/>
</dbReference>
<name>A0AAV4LPW7_BABCB</name>
<evidence type="ECO:0000256" key="3">
    <source>
        <dbReference type="ARBA" id="ARBA00011959"/>
    </source>
</evidence>
<evidence type="ECO:0000256" key="1">
    <source>
        <dbReference type="ARBA" id="ARBA00004988"/>
    </source>
</evidence>
<proteinExistence type="inferred from homology"/>
<dbReference type="EMBL" id="BPLF01000001">
    <property type="protein sequence ID" value="GIX61881.1"/>
    <property type="molecule type" value="Genomic_DNA"/>
</dbReference>
<keyword evidence="8" id="KW-1185">Reference proteome</keyword>
<comment type="similarity">
    <text evidence="2">Belongs to the ribose 5-phosphate isomerase family.</text>
</comment>
<evidence type="ECO:0000256" key="6">
    <source>
        <dbReference type="SAM" id="Coils"/>
    </source>
</evidence>